<reference evidence="5" key="1">
    <citation type="journal article" date="2019" name="Int. J. Syst. Evol. Microbiol.">
        <title>The Global Catalogue of Microorganisms (GCM) 10K type strain sequencing project: providing services to taxonomists for standard genome sequencing and annotation.</title>
        <authorList>
            <consortium name="The Broad Institute Genomics Platform"/>
            <consortium name="The Broad Institute Genome Sequencing Center for Infectious Disease"/>
            <person name="Wu L."/>
            <person name="Ma J."/>
        </authorList>
    </citation>
    <scope>NUCLEOTIDE SEQUENCE [LARGE SCALE GENOMIC DNA]</scope>
    <source>
        <strain evidence="5">JCM 14902</strain>
    </source>
</reference>
<feature type="domain" description="Aminotransferase class V" evidence="3">
    <location>
        <begin position="334"/>
        <end position="435"/>
    </location>
</feature>
<dbReference type="Gene3D" id="3.40.640.10">
    <property type="entry name" value="Type I PLP-dependent aspartate aminotransferase-like (Major domain)"/>
    <property type="match status" value="1"/>
</dbReference>
<comment type="caution">
    <text evidence="4">The sequence shown here is derived from an EMBL/GenBank/DDBJ whole genome shotgun (WGS) entry which is preliminary data.</text>
</comment>
<keyword evidence="5" id="KW-1185">Reference proteome</keyword>
<dbReference type="PANTHER" id="PTHR43586">
    <property type="entry name" value="CYSTEINE DESULFURASE"/>
    <property type="match status" value="1"/>
</dbReference>
<sequence length="449" mass="49085">MDGTPPFDVERVRSSFDFVGQGRVATNNAASTQLPRELLQLYGELVPQYENVHRGQSDASVRMTARFEAAFDTIADWIGAPSRRTISIHRNTTEAINLVMYTLLTEFRDGDNVVTTMMEHNSDYVPWYALCHEILPRFGRRVECRIARFDHETGALDLDDLAELVDDRTKLVCCTGASNFLGTKPPLPEVRRIADSSGYPQPNGERRSWLLVDGAQLVPSALVDVEALDVEFLAFSFHKFLAPLGVGVLYAKEHLRRGSLPFLYGGDMIAEGRVTPDRVEYNALPWKFSAGTPNILGVVASAEALRLTIDLTGADPGRTWFRSADRIPRAISGAAMARIAAHTTSLTQRAIASLSTIPRLRVFGVPQGEVRAPLVAFTVEGLSPFAIAAALNTRGVESRAGCHCATLAHHDLGLDPPASCRLSFYLYNSTDDVDRAVEAVRAAVAVTTG</sequence>
<gene>
    <name evidence="4" type="ORF">GCM10009777_27860</name>
</gene>
<comment type="cofactor">
    <cofactor evidence="1">
        <name>pyridoxal 5'-phosphate</name>
        <dbReference type="ChEBI" id="CHEBI:597326"/>
    </cofactor>
</comment>
<dbReference type="EMBL" id="BAAAOH010000001">
    <property type="protein sequence ID" value="GAA1990945.1"/>
    <property type="molecule type" value="Genomic_DNA"/>
</dbReference>
<dbReference type="SUPFAM" id="SSF53383">
    <property type="entry name" value="PLP-dependent transferases"/>
    <property type="match status" value="1"/>
</dbReference>
<dbReference type="PANTHER" id="PTHR43586:SF8">
    <property type="entry name" value="CYSTEINE DESULFURASE 1, CHLOROPLASTIC"/>
    <property type="match status" value="1"/>
</dbReference>
<evidence type="ECO:0000256" key="1">
    <source>
        <dbReference type="ARBA" id="ARBA00001933"/>
    </source>
</evidence>
<dbReference type="InterPro" id="IPR000192">
    <property type="entry name" value="Aminotrans_V_dom"/>
</dbReference>
<dbReference type="Gene3D" id="3.90.1150.10">
    <property type="entry name" value="Aspartate Aminotransferase, domain 1"/>
    <property type="match status" value="1"/>
</dbReference>
<proteinExistence type="predicted"/>
<dbReference type="RefSeq" id="WP_344063402.1">
    <property type="nucleotide sequence ID" value="NZ_BAAAOH010000001.1"/>
</dbReference>
<evidence type="ECO:0000313" key="4">
    <source>
        <dbReference type="EMBL" id="GAA1990945.1"/>
    </source>
</evidence>
<dbReference type="InterPro" id="IPR015421">
    <property type="entry name" value="PyrdxlP-dep_Trfase_major"/>
</dbReference>
<dbReference type="InterPro" id="IPR015424">
    <property type="entry name" value="PyrdxlP-dep_Trfase"/>
</dbReference>
<evidence type="ECO:0000256" key="2">
    <source>
        <dbReference type="ARBA" id="ARBA00022898"/>
    </source>
</evidence>
<protein>
    <submittedName>
        <fullName evidence="4">Cysteine desulfurase</fullName>
    </submittedName>
</protein>
<dbReference type="Pfam" id="PF00266">
    <property type="entry name" value="Aminotran_5"/>
    <property type="match status" value="2"/>
</dbReference>
<dbReference type="Proteomes" id="UP001500326">
    <property type="component" value="Unassembled WGS sequence"/>
</dbReference>
<organism evidence="4 5">
    <name type="scientific">Microbacterium pumilum</name>
    <dbReference type="NCBI Taxonomy" id="344165"/>
    <lineage>
        <taxon>Bacteria</taxon>
        <taxon>Bacillati</taxon>
        <taxon>Actinomycetota</taxon>
        <taxon>Actinomycetes</taxon>
        <taxon>Micrococcales</taxon>
        <taxon>Microbacteriaceae</taxon>
        <taxon>Microbacterium</taxon>
    </lineage>
</organism>
<accession>A0ABP5E3H7</accession>
<feature type="domain" description="Aminotransferase class V" evidence="3">
    <location>
        <begin position="28"/>
        <end position="308"/>
    </location>
</feature>
<evidence type="ECO:0000313" key="5">
    <source>
        <dbReference type="Proteomes" id="UP001500326"/>
    </source>
</evidence>
<name>A0ABP5E3H7_9MICO</name>
<dbReference type="InterPro" id="IPR015422">
    <property type="entry name" value="PyrdxlP-dep_Trfase_small"/>
</dbReference>
<evidence type="ECO:0000259" key="3">
    <source>
        <dbReference type="Pfam" id="PF00266"/>
    </source>
</evidence>
<keyword evidence="2" id="KW-0663">Pyridoxal phosphate</keyword>